<dbReference type="EMBL" id="JBHTJH010000004">
    <property type="protein sequence ID" value="MFD0861207.1"/>
    <property type="molecule type" value="Genomic_DNA"/>
</dbReference>
<organism evidence="2 3">
    <name type="scientific">Sungkyunkwania multivorans</name>
    <dbReference type="NCBI Taxonomy" id="1173618"/>
    <lineage>
        <taxon>Bacteria</taxon>
        <taxon>Pseudomonadati</taxon>
        <taxon>Bacteroidota</taxon>
        <taxon>Flavobacteriia</taxon>
        <taxon>Flavobacteriales</taxon>
        <taxon>Flavobacteriaceae</taxon>
        <taxon>Sungkyunkwania</taxon>
    </lineage>
</organism>
<keyword evidence="1" id="KW-0732">Signal</keyword>
<evidence type="ECO:0000313" key="3">
    <source>
        <dbReference type="Proteomes" id="UP001596978"/>
    </source>
</evidence>
<accession>A0ABW3CVL3</accession>
<dbReference type="Proteomes" id="UP001596978">
    <property type="component" value="Unassembled WGS sequence"/>
</dbReference>
<sequence>MTKNYLQYIFLFFFSGISLSQVETINFNGYNGAGSSLSVTASSATVNDLITITFEDTDIINNFYTQFQNSVFMYCGLDTPAGSFQFVPGTFADLTWQPEFSLSSTDTDNNAAPNSYAIDINPSIFFTDAPDGTLVYGINLLFQNQFGGGGNNQSLDLYIDLVDATINRGVLSTDNFESTDVRATYNDGELRVTGLVGQASIEVFNILGKRVFQINNVTIENDFSKEISLRPKSMYVLRIRSGRLSKTLKLIAL</sequence>
<reference evidence="3" key="1">
    <citation type="journal article" date="2019" name="Int. J. Syst. Evol. Microbiol.">
        <title>The Global Catalogue of Microorganisms (GCM) 10K type strain sequencing project: providing services to taxonomists for standard genome sequencing and annotation.</title>
        <authorList>
            <consortium name="The Broad Institute Genomics Platform"/>
            <consortium name="The Broad Institute Genome Sequencing Center for Infectious Disease"/>
            <person name="Wu L."/>
            <person name="Ma J."/>
        </authorList>
    </citation>
    <scope>NUCLEOTIDE SEQUENCE [LARGE SCALE GENOMIC DNA]</scope>
    <source>
        <strain evidence="3">CCUG 62952</strain>
    </source>
</reference>
<comment type="caution">
    <text evidence="2">The sequence shown here is derived from an EMBL/GenBank/DDBJ whole genome shotgun (WGS) entry which is preliminary data.</text>
</comment>
<dbReference type="InterPro" id="IPR026444">
    <property type="entry name" value="Secre_tail"/>
</dbReference>
<name>A0ABW3CVL3_9FLAO</name>
<evidence type="ECO:0000256" key="1">
    <source>
        <dbReference type="ARBA" id="ARBA00022729"/>
    </source>
</evidence>
<dbReference type="NCBIfam" id="TIGR04183">
    <property type="entry name" value="Por_Secre_tail"/>
    <property type="match status" value="1"/>
</dbReference>
<gene>
    <name evidence="2" type="ORF">ACFQ1M_03225</name>
</gene>
<keyword evidence="3" id="KW-1185">Reference proteome</keyword>
<proteinExistence type="predicted"/>
<protein>
    <submittedName>
        <fullName evidence="2">T9SS type A sorting domain-containing protein</fullName>
    </submittedName>
</protein>
<evidence type="ECO:0000313" key="2">
    <source>
        <dbReference type="EMBL" id="MFD0861207.1"/>
    </source>
</evidence>
<dbReference type="RefSeq" id="WP_386403790.1">
    <property type="nucleotide sequence ID" value="NZ_JBHTJH010000004.1"/>
</dbReference>